<reference evidence="2" key="2">
    <citation type="journal article" date="2008" name="Nucleic Acids Res.">
        <title>The rice annotation project database (RAP-DB): 2008 update.</title>
        <authorList>
            <consortium name="The rice annotation project (RAP)"/>
        </authorList>
    </citation>
    <scope>GENOME REANNOTATION</scope>
    <source>
        <strain evidence="2">cv. Nipponbare</strain>
    </source>
</reference>
<dbReference type="AlphaFoldDB" id="A0A0P0XH78"/>
<name>A0A0P0XH78_ORYSJ</name>
<organism evidence="1 2">
    <name type="scientific">Oryza sativa subsp. japonica</name>
    <name type="common">Rice</name>
    <dbReference type="NCBI Taxonomy" id="39947"/>
    <lineage>
        <taxon>Eukaryota</taxon>
        <taxon>Viridiplantae</taxon>
        <taxon>Streptophyta</taxon>
        <taxon>Embryophyta</taxon>
        <taxon>Tracheophyta</taxon>
        <taxon>Spermatophyta</taxon>
        <taxon>Magnoliopsida</taxon>
        <taxon>Liliopsida</taxon>
        <taxon>Poales</taxon>
        <taxon>Poaceae</taxon>
        <taxon>BOP clade</taxon>
        <taxon>Oryzoideae</taxon>
        <taxon>Oryzeae</taxon>
        <taxon>Oryzinae</taxon>
        <taxon>Oryza</taxon>
        <taxon>Oryza sativa</taxon>
    </lineage>
</organism>
<sequence>MQIYKPVNFDKKKSYQNRMEIGTQTTSRKQKNVLRLGCSSPKSFKTSASFQIMISSLTILEHACIPFLPNKWSTN</sequence>
<evidence type="ECO:0000313" key="2">
    <source>
        <dbReference type="Proteomes" id="UP000000763"/>
    </source>
</evidence>
<gene>
    <name evidence="1" type="primary">OJ1111_H02.14</name>
</gene>
<accession>A0A0P0XH78</accession>
<reference evidence="2" key="1">
    <citation type="journal article" date="2005" name="Nature">
        <title>The map-based sequence of the rice genome.</title>
        <authorList>
            <consortium name="International rice genome sequencing project (IRGSP)"/>
            <person name="Matsumoto T."/>
            <person name="Wu J."/>
            <person name="Kanamori H."/>
            <person name="Katayose Y."/>
            <person name="Fujisawa M."/>
            <person name="Namiki N."/>
            <person name="Mizuno H."/>
            <person name="Yamamoto K."/>
            <person name="Antonio B.A."/>
            <person name="Baba T."/>
            <person name="Sakata K."/>
            <person name="Nagamura Y."/>
            <person name="Aoki H."/>
            <person name="Arikawa K."/>
            <person name="Arita K."/>
            <person name="Bito T."/>
            <person name="Chiden Y."/>
            <person name="Fujitsuka N."/>
            <person name="Fukunaka R."/>
            <person name="Hamada M."/>
            <person name="Harada C."/>
            <person name="Hayashi A."/>
            <person name="Hijishita S."/>
            <person name="Honda M."/>
            <person name="Hosokawa S."/>
            <person name="Ichikawa Y."/>
            <person name="Idonuma A."/>
            <person name="Iijima M."/>
            <person name="Ikeda M."/>
            <person name="Ikeno M."/>
            <person name="Ito K."/>
            <person name="Ito S."/>
            <person name="Ito T."/>
            <person name="Ito Y."/>
            <person name="Ito Y."/>
            <person name="Iwabuchi A."/>
            <person name="Kamiya K."/>
            <person name="Karasawa W."/>
            <person name="Kurita K."/>
            <person name="Katagiri S."/>
            <person name="Kikuta A."/>
            <person name="Kobayashi H."/>
            <person name="Kobayashi N."/>
            <person name="Machita K."/>
            <person name="Maehara T."/>
            <person name="Masukawa M."/>
            <person name="Mizubayashi T."/>
            <person name="Mukai Y."/>
            <person name="Nagasaki H."/>
            <person name="Nagata Y."/>
            <person name="Naito S."/>
            <person name="Nakashima M."/>
            <person name="Nakama Y."/>
            <person name="Nakamichi Y."/>
            <person name="Nakamura M."/>
            <person name="Meguro A."/>
            <person name="Negishi M."/>
            <person name="Ohta I."/>
            <person name="Ohta T."/>
            <person name="Okamoto M."/>
            <person name="Ono N."/>
            <person name="Saji S."/>
            <person name="Sakaguchi M."/>
            <person name="Sakai K."/>
            <person name="Shibata M."/>
            <person name="Shimokawa T."/>
            <person name="Song J."/>
            <person name="Takazaki Y."/>
            <person name="Terasawa K."/>
            <person name="Tsugane M."/>
            <person name="Tsuji K."/>
            <person name="Ueda S."/>
            <person name="Waki K."/>
            <person name="Yamagata H."/>
            <person name="Yamamoto M."/>
            <person name="Yamamoto S."/>
            <person name="Yamane H."/>
            <person name="Yoshiki S."/>
            <person name="Yoshihara R."/>
            <person name="Yukawa K."/>
            <person name="Zhong H."/>
            <person name="Yano M."/>
            <person name="Yuan Q."/>
            <person name="Ouyang S."/>
            <person name="Liu J."/>
            <person name="Jones K.M."/>
            <person name="Gansberger K."/>
            <person name="Moffat K."/>
            <person name="Hill J."/>
            <person name="Bera J."/>
            <person name="Fadrosh D."/>
            <person name="Jin S."/>
            <person name="Johri S."/>
            <person name="Kim M."/>
            <person name="Overton L."/>
            <person name="Reardon M."/>
            <person name="Tsitrin T."/>
            <person name="Vuong H."/>
            <person name="Weaver B."/>
            <person name="Ciecko A."/>
            <person name="Tallon L."/>
            <person name="Jackson J."/>
            <person name="Pai G."/>
            <person name="Aken S.V."/>
            <person name="Utterback T."/>
            <person name="Reidmuller S."/>
            <person name="Feldblyum T."/>
            <person name="Hsiao J."/>
            <person name="Zismann V."/>
            <person name="Iobst S."/>
            <person name="de Vazeille A.R."/>
            <person name="Buell C.R."/>
            <person name="Ying K."/>
            <person name="Li Y."/>
            <person name="Lu T."/>
            <person name="Huang Y."/>
            <person name="Zhao Q."/>
            <person name="Feng Q."/>
            <person name="Zhang L."/>
            <person name="Zhu J."/>
            <person name="Weng Q."/>
            <person name="Mu J."/>
            <person name="Lu Y."/>
            <person name="Fan D."/>
            <person name="Liu Y."/>
            <person name="Guan J."/>
            <person name="Zhang Y."/>
            <person name="Yu S."/>
            <person name="Liu X."/>
            <person name="Zhang Y."/>
            <person name="Hong G."/>
            <person name="Han B."/>
            <person name="Choisne N."/>
            <person name="Demange N."/>
            <person name="Orjeda G."/>
            <person name="Samain S."/>
            <person name="Cattolico L."/>
            <person name="Pelletier E."/>
            <person name="Couloux A."/>
            <person name="Segurens B."/>
            <person name="Wincker P."/>
            <person name="D'Hont A."/>
            <person name="Scarpelli C."/>
            <person name="Weissenbach J."/>
            <person name="Salanoubat M."/>
            <person name="Quetier F."/>
            <person name="Yu Y."/>
            <person name="Kim H.R."/>
            <person name="Rambo T."/>
            <person name="Currie J."/>
            <person name="Collura K."/>
            <person name="Luo M."/>
            <person name="Yang T."/>
            <person name="Ammiraju J.S.S."/>
            <person name="Engler F."/>
            <person name="Soderlund C."/>
            <person name="Wing R.A."/>
            <person name="Palmer L.E."/>
            <person name="de la Bastide M."/>
            <person name="Spiegel L."/>
            <person name="Nascimento L."/>
            <person name="Zutavern T."/>
            <person name="O'Shaughnessy A."/>
            <person name="Dike S."/>
            <person name="Dedhia N."/>
            <person name="Preston R."/>
            <person name="Balija V."/>
            <person name="McCombie W.R."/>
            <person name="Chow T."/>
            <person name="Chen H."/>
            <person name="Chung M."/>
            <person name="Chen C."/>
            <person name="Shaw J."/>
            <person name="Wu H."/>
            <person name="Hsiao K."/>
            <person name="Chao Y."/>
            <person name="Chu M."/>
            <person name="Cheng C."/>
            <person name="Hour A."/>
            <person name="Lee P."/>
            <person name="Lin S."/>
            <person name="Lin Y."/>
            <person name="Liou J."/>
            <person name="Liu S."/>
            <person name="Hsing Y."/>
            <person name="Raghuvanshi S."/>
            <person name="Mohanty A."/>
            <person name="Bharti A.K."/>
            <person name="Gaur A."/>
            <person name="Gupta V."/>
            <person name="Kumar D."/>
            <person name="Ravi V."/>
            <person name="Vij S."/>
            <person name="Kapur A."/>
            <person name="Khurana P."/>
            <person name="Khurana P."/>
            <person name="Khurana J.P."/>
            <person name="Tyagi A.K."/>
            <person name="Gaikwad K."/>
            <person name="Singh A."/>
            <person name="Dalal V."/>
            <person name="Srivastava S."/>
            <person name="Dixit A."/>
            <person name="Pal A.K."/>
            <person name="Ghazi I.A."/>
            <person name="Yadav M."/>
            <person name="Pandit A."/>
            <person name="Bhargava A."/>
            <person name="Sureshbabu K."/>
            <person name="Batra K."/>
            <person name="Sharma T.R."/>
            <person name="Mohapatra T."/>
            <person name="Singh N.K."/>
            <person name="Messing J."/>
            <person name="Nelson A.B."/>
            <person name="Fuks G."/>
            <person name="Kavchok S."/>
            <person name="Keizer G."/>
            <person name="Linton E."/>
            <person name="Llaca V."/>
            <person name="Song R."/>
            <person name="Tanyolac B."/>
            <person name="Young S."/>
            <person name="Ho-Il K."/>
            <person name="Hahn J.H."/>
            <person name="Sangsakoo G."/>
            <person name="Vanavichit A."/>
            <person name="de Mattos Luiz.A.T."/>
            <person name="Zimmer P.D."/>
            <person name="Malone G."/>
            <person name="Dellagostin O."/>
            <person name="de Oliveira A.C."/>
            <person name="Bevan M."/>
            <person name="Bancroft I."/>
            <person name="Minx P."/>
            <person name="Cordum H."/>
            <person name="Wilson R."/>
            <person name="Cheng Z."/>
            <person name="Jin W."/>
            <person name="Jiang J."/>
            <person name="Leong S.A."/>
            <person name="Iwama H."/>
            <person name="Gojobori T."/>
            <person name="Itoh T."/>
            <person name="Niimura Y."/>
            <person name="Fujii Y."/>
            <person name="Habara T."/>
            <person name="Sakai H."/>
            <person name="Sato Y."/>
            <person name="Wilson G."/>
            <person name="Kumar K."/>
            <person name="McCouch S."/>
            <person name="Juretic N."/>
            <person name="Hoen D."/>
            <person name="Wright S."/>
            <person name="Bruskiewich R."/>
            <person name="Bureau T."/>
            <person name="Miyao A."/>
            <person name="Hirochika H."/>
            <person name="Nishikawa T."/>
            <person name="Kadowaki K."/>
            <person name="Sugiura M."/>
            <person name="Burr B."/>
            <person name="Sasaki T."/>
        </authorList>
    </citation>
    <scope>NUCLEOTIDE SEQUENCE [LARGE SCALE GENOMIC DNA]</scope>
    <source>
        <strain evidence="2">cv. Nipponbare</strain>
    </source>
</reference>
<dbReference type="Proteomes" id="UP000000763">
    <property type="component" value="Chromosome 8"/>
</dbReference>
<dbReference type="EMBL" id="AP004213">
    <property type="protein sequence ID" value="BAD09293.1"/>
    <property type="molecule type" value="Genomic_DNA"/>
</dbReference>
<dbReference type="Gramene" id="Os08t0482700-02">
    <property type="protein sequence ID" value="Os08t0482700-02"/>
    <property type="gene ID" value="Os08g0482700"/>
</dbReference>
<evidence type="ECO:0000313" key="1">
    <source>
        <dbReference type="EMBL" id="BAD09293.1"/>
    </source>
</evidence>
<proteinExistence type="predicted"/>
<protein>
    <submittedName>
        <fullName evidence="1">Uncharacterized protein</fullName>
    </submittedName>
</protein>